<reference evidence="2" key="1">
    <citation type="journal article" date="2012" name="Proc. Natl. Acad. Sci. U.S.A.">
        <title>Antigenic diversity is generated by distinct evolutionary mechanisms in African trypanosome species.</title>
        <authorList>
            <person name="Jackson A.P."/>
            <person name="Berry A."/>
            <person name="Aslett M."/>
            <person name="Allison H.C."/>
            <person name="Burton P."/>
            <person name="Vavrova-Anderson J."/>
            <person name="Brown R."/>
            <person name="Browne H."/>
            <person name="Corton N."/>
            <person name="Hauser H."/>
            <person name="Gamble J."/>
            <person name="Gilderthorp R."/>
            <person name="Marcello L."/>
            <person name="McQuillan J."/>
            <person name="Otto T.D."/>
            <person name="Quail M.A."/>
            <person name="Sanders M.J."/>
            <person name="van Tonder A."/>
            <person name="Ginger M.L."/>
            <person name="Field M.C."/>
            <person name="Barry J.D."/>
            <person name="Hertz-Fowler C."/>
            <person name="Berriman M."/>
        </authorList>
    </citation>
    <scope>NUCLEOTIDE SEQUENCE</scope>
    <source>
        <strain evidence="2">IL3000</strain>
    </source>
</reference>
<dbReference type="AlphaFoldDB" id="G0UNI9"/>
<proteinExistence type="predicted"/>
<dbReference type="EMBL" id="HE575319">
    <property type="protein sequence ID" value="CCC90949.1"/>
    <property type="molecule type" value="Genomic_DNA"/>
</dbReference>
<keyword evidence="1" id="KW-1133">Transmembrane helix</keyword>
<gene>
    <name evidence="2" type="ORF">TCIL3000_6_1840</name>
</gene>
<sequence length="107" mass="12323">MMPGGRDICGQGGRHSVGSVFDRWLGLFWTTVPRVYFGQAPKMIIVRTSGWKKRHYTLFNFIRAMLCASLVVVVVVVACFFLCLTFGLTHFQRYIRRNFLVVLSIFL</sequence>
<evidence type="ECO:0000313" key="2">
    <source>
        <dbReference type="EMBL" id="CCC90949.1"/>
    </source>
</evidence>
<keyword evidence="1" id="KW-0812">Transmembrane</keyword>
<protein>
    <submittedName>
        <fullName evidence="2">Uncharacterized protein</fullName>
    </submittedName>
</protein>
<evidence type="ECO:0000256" key="1">
    <source>
        <dbReference type="SAM" id="Phobius"/>
    </source>
</evidence>
<organism evidence="2">
    <name type="scientific">Trypanosoma congolense (strain IL3000)</name>
    <dbReference type="NCBI Taxonomy" id="1068625"/>
    <lineage>
        <taxon>Eukaryota</taxon>
        <taxon>Discoba</taxon>
        <taxon>Euglenozoa</taxon>
        <taxon>Kinetoplastea</taxon>
        <taxon>Metakinetoplastina</taxon>
        <taxon>Trypanosomatida</taxon>
        <taxon>Trypanosomatidae</taxon>
        <taxon>Trypanosoma</taxon>
        <taxon>Nannomonas</taxon>
    </lineage>
</organism>
<name>G0UNI9_TRYCI</name>
<accession>G0UNI9</accession>
<feature type="transmembrane region" description="Helical" evidence="1">
    <location>
        <begin position="61"/>
        <end position="88"/>
    </location>
</feature>
<keyword evidence="1" id="KW-0472">Membrane</keyword>